<comment type="caution">
    <text evidence="5">The sequence shown here is derived from an EMBL/GenBank/DDBJ whole genome shotgun (WGS) entry which is preliminary data.</text>
</comment>
<evidence type="ECO:0000259" key="4">
    <source>
        <dbReference type="Pfam" id="PF06276"/>
    </source>
</evidence>
<accession>A0ABR8MTG5</accession>
<evidence type="ECO:0000256" key="1">
    <source>
        <dbReference type="ARBA" id="ARBA00004924"/>
    </source>
</evidence>
<keyword evidence="6" id="KW-1185">Reference proteome</keyword>
<protein>
    <submittedName>
        <fullName evidence="5">IucA/IucC family siderophore biosynthesis protein</fullName>
    </submittedName>
</protein>
<dbReference type="InterPro" id="IPR037455">
    <property type="entry name" value="LucA/IucC-like"/>
</dbReference>
<gene>
    <name evidence="5" type="ORF">H8B09_10875</name>
</gene>
<dbReference type="PANTHER" id="PTHR34384">
    <property type="entry name" value="L-2,3-DIAMINOPROPANOATE--CITRATE LIGASE"/>
    <property type="match status" value="1"/>
</dbReference>
<reference evidence="5 6" key="1">
    <citation type="submission" date="2020-09" db="EMBL/GenBank/DDBJ databases">
        <title>Paenibacillus sp. strain PR3 16S rRNA gene Genome sequencing and assembly.</title>
        <authorList>
            <person name="Kim J."/>
        </authorList>
    </citation>
    <scope>NUCLEOTIDE SEQUENCE [LARGE SCALE GENOMIC DNA]</scope>
    <source>
        <strain evidence="5 6">PR3</strain>
    </source>
</reference>
<dbReference type="Gene3D" id="3.30.310.280">
    <property type="match status" value="1"/>
</dbReference>
<dbReference type="Pfam" id="PF04183">
    <property type="entry name" value="IucA_IucC"/>
    <property type="match status" value="1"/>
</dbReference>
<feature type="domain" description="Aerobactin siderophore biosynthesis IucA/IucC-like C-terminal" evidence="4">
    <location>
        <begin position="392"/>
        <end position="544"/>
    </location>
</feature>
<organism evidence="5 6">
    <name type="scientific">Paenibacillus terricola</name>
    <dbReference type="NCBI Taxonomy" id="2763503"/>
    <lineage>
        <taxon>Bacteria</taxon>
        <taxon>Bacillati</taxon>
        <taxon>Bacillota</taxon>
        <taxon>Bacilli</taxon>
        <taxon>Bacillales</taxon>
        <taxon>Paenibacillaceae</taxon>
        <taxon>Paenibacillus</taxon>
    </lineage>
</organism>
<dbReference type="PANTHER" id="PTHR34384:SF6">
    <property type="entry name" value="STAPHYLOFERRIN B SYNTHASE"/>
    <property type="match status" value="1"/>
</dbReference>
<comment type="pathway">
    <text evidence="1">Siderophore biosynthesis.</text>
</comment>
<name>A0ABR8MTG5_9BACL</name>
<dbReference type="Pfam" id="PF06276">
    <property type="entry name" value="FhuF"/>
    <property type="match status" value="1"/>
</dbReference>
<evidence type="ECO:0000313" key="5">
    <source>
        <dbReference type="EMBL" id="MBD3919257.1"/>
    </source>
</evidence>
<evidence type="ECO:0000256" key="2">
    <source>
        <dbReference type="ARBA" id="ARBA00007832"/>
    </source>
</evidence>
<sequence>MLLDDVMERIMRQTLEALLFEGIISAAEEGLTWTFEGRASNEDTIRYTCKAQRKASFGRVKVEKHSIRREDKPSVDLYRFVEEVIVNRLNGAYVPQFVSELFETLAKDHQSKLHEAERIPIADRHYDALESYMAEGHPYHPSYKSRLGFSLMDNFAYGPEFNQKIALQWIAVHEWLIDVSVSRGVTSEELYADHLTDEDRQTFKDILTISGCEAEHYVFMPVHPWQMEDRIPTLFVEQLANKDIIVLGGSRSSYRAQQSIRTLSRRDKQDASYIKLALSITNTSTSRILAHHTTQNAPLISDWLQRIIRNDSLLTKLRFQVLRETMGLSLRYQNLSSIAYGSAYGTLGAIFRENVSLHLDSNETAWPLNAVTLTQQNGESFIQSAIDQHGIERWSDALIRSVVLPIIHLLYAHGIALESHAQNIILVLENELPMRIIVKDLHDSVRYVPSQLLHPEWAPVLNPEPETHRKFNRYSFLQTDQVSEVRDYTYDAFFFICMTELCFTLEKCGLGEQQFWSKCSDTILRYQQEHPQYQERFELFDLFSGDGRIEEMTKRRIYGDSELYFRTAPNPLRLAAGVTR</sequence>
<dbReference type="InterPro" id="IPR007310">
    <property type="entry name" value="Aerobactin_biosyn_IucA/IucC_N"/>
</dbReference>
<dbReference type="Proteomes" id="UP000609346">
    <property type="component" value="Unassembled WGS sequence"/>
</dbReference>
<feature type="domain" description="Aerobactin siderophore biosynthesis IucA/IucC N-terminal" evidence="3">
    <location>
        <begin position="126"/>
        <end position="371"/>
    </location>
</feature>
<dbReference type="Gene3D" id="1.10.510.40">
    <property type="match status" value="1"/>
</dbReference>
<dbReference type="EMBL" id="JACXZA010000002">
    <property type="protein sequence ID" value="MBD3919257.1"/>
    <property type="molecule type" value="Genomic_DNA"/>
</dbReference>
<proteinExistence type="inferred from homology"/>
<comment type="similarity">
    <text evidence="2">Belongs to the IucA/IucC family.</text>
</comment>
<evidence type="ECO:0000259" key="3">
    <source>
        <dbReference type="Pfam" id="PF04183"/>
    </source>
</evidence>
<dbReference type="InterPro" id="IPR022770">
    <property type="entry name" value="IucA/IucC-like_C"/>
</dbReference>
<evidence type="ECO:0000313" key="6">
    <source>
        <dbReference type="Proteomes" id="UP000609346"/>
    </source>
</evidence>
<dbReference type="Gene3D" id="6.10.250.3370">
    <property type="match status" value="1"/>
</dbReference>